<keyword evidence="1 4" id="KW-0808">Transferase</keyword>
<feature type="domain" description="Glycosyl transferase family 1" evidence="2">
    <location>
        <begin position="163"/>
        <end position="309"/>
    </location>
</feature>
<evidence type="ECO:0000256" key="1">
    <source>
        <dbReference type="ARBA" id="ARBA00022679"/>
    </source>
</evidence>
<dbReference type="Pfam" id="PF00534">
    <property type="entry name" value="Glycos_transf_1"/>
    <property type="match status" value="1"/>
</dbReference>
<dbReference type="GO" id="GO:0016757">
    <property type="term" value="F:glycosyltransferase activity"/>
    <property type="evidence" value="ECO:0007669"/>
    <property type="project" value="InterPro"/>
</dbReference>
<protein>
    <submittedName>
        <fullName evidence="4">Glycosyltransferase family 4 protein</fullName>
    </submittedName>
</protein>
<dbReference type="EMBL" id="CP051677">
    <property type="protein sequence ID" value="QJD77445.1"/>
    <property type="molecule type" value="Genomic_DNA"/>
</dbReference>
<dbReference type="InterPro" id="IPR028098">
    <property type="entry name" value="Glyco_trans_4-like_N"/>
</dbReference>
<dbReference type="PANTHER" id="PTHR46401:SF2">
    <property type="entry name" value="GLYCOSYLTRANSFERASE WBBK-RELATED"/>
    <property type="match status" value="1"/>
</dbReference>
<dbReference type="AlphaFoldDB" id="A0A7L5DHF0"/>
<dbReference type="CDD" id="cd03809">
    <property type="entry name" value="GT4_MtfB-like"/>
    <property type="match status" value="1"/>
</dbReference>
<accession>A0A7L5DHF0</accession>
<organism evidence="4 5">
    <name type="scientific">Spirosoma rhododendri</name>
    <dbReference type="NCBI Taxonomy" id="2728024"/>
    <lineage>
        <taxon>Bacteria</taxon>
        <taxon>Pseudomonadati</taxon>
        <taxon>Bacteroidota</taxon>
        <taxon>Cytophagia</taxon>
        <taxon>Cytophagales</taxon>
        <taxon>Cytophagaceae</taxon>
        <taxon>Spirosoma</taxon>
    </lineage>
</organism>
<reference evidence="4 5" key="1">
    <citation type="submission" date="2020-04" db="EMBL/GenBank/DDBJ databases">
        <title>Genome sequencing of novel species.</title>
        <authorList>
            <person name="Heo J."/>
            <person name="Kim S.-J."/>
            <person name="Kim J.-S."/>
            <person name="Hong S.-B."/>
            <person name="Kwon S.-W."/>
        </authorList>
    </citation>
    <scope>NUCLEOTIDE SEQUENCE [LARGE SCALE GENOMIC DNA]</scope>
    <source>
        <strain evidence="4 5">CJU-R4</strain>
    </source>
</reference>
<evidence type="ECO:0000313" key="5">
    <source>
        <dbReference type="Proteomes" id="UP000501128"/>
    </source>
</evidence>
<sequence>MRITYLFRSPGTGYSIETLFGTIRQAVGQQTGTGPDSVYLPRVSRSLRDVWHNLRFIRRQRFQGIVHITGDVQYAALALPASRTVLTIHDCIPLERFRHRPLRYALFWLIWYYLPIRRARVVTTISEKTRQDLLRYVGRVAEKVIVVPNAVDPAFLAQPADFNTINPIILQVGTASHKNIPRLLDALTGIPCTLRLVGPLTPDLRKRLQQNAIHYESYQNLDSTSILKIYTESDLVTFTSTYEGFGMPIVEANAVGRAVLTSAISPLRDVAGDAAHLVDPADTEAIQQGVSRLINDTAYRQQLIDAGYRNARRFSPEMIAVHYLTQYQRLIPYHR</sequence>
<dbReference type="RefSeq" id="WP_169549388.1">
    <property type="nucleotide sequence ID" value="NZ_CP051677.1"/>
</dbReference>
<keyword evidence="5" id="KW-1185">Reference proteome</keyword>
<dbReference type="Pfam" id="PF13439">
    <property type="entry name" value="Glyco_transf_4"/>
    <property type="match status" value="1"/>
</dbReference>
<evidence type="ECO:0000313" key="4">
    <source>
        <dbReference type="EMBL" id="QJD77445.1"/>
    </source>
</evidence>
<feature type="domain" description="Glycosyltransferase subfamily 4-like N-terminal" evidence="3">
    <location>
        <begin position="39"/>
        <end position="154"/>
    </location>
</feature>
<dbReference type="Proteomes" id="UP000501128">
    <property type="component" value="Chromosome"/>
</dbReference>
<evidence type="ECO:0000259" key="3">
    <source>
        <dbReference type="Pfam" id="PF13439"/>
    </source>
</evidence>
<dbReference type="InterPro" id="IPR001296">
    <property type="entry name" value="Glyco_trans_1"/>
</dbReference>
<proteinExistence type="predicted"/>
<dbReference type="SUPFAM" id="SSF53756">
    <property type="entry name" value="UDP-Glycosyltransferase/glycogen phosphorylase"/>
    <property type="match status" value="1"/>
</dbReference>
<dbReference type="KEGG" id="srho:HH216_02710"/>
<dbReference type="Gene3D" id="3.40.50.2000">
    <property type="entry name" value="Glycogen Phosphorylase B"/>
    <property type="match status" value="2"/>
</dbReference>
<name>A0A7L5DHF0_9BACT</name>
<dbReference type="PANTHER" id="PTHR46401">
    <property type="entry name" value="GLYCOSYLTRANSFERASE WBBK-RELATED"/>
    <property type="match status" value="1"/>
</dbReference>
<gene>
    <name evidence="4" type="ORF">HH216_02710</name>
</gene>
<evidence type="ECO:0000259" key="2">
    <source>
        <dbReference type="Pfam" id="PF00534"/>
    </source>
</evidence>